<organism evidence="4 5">
    <name type="scientific">Eubacterium ruminantium</name>
    <dbReference type="NCBI Taxonomy" id="42322"/>
    <lineage>
        <taxon>Bacteria</taxon>
        <taxon>Bacillati</taxon>
        <taxon>Bacillota</taxon>
        <taxon>Clostridia</taxon>
        <taxon>Eubacteriales</taxon>
        <taxon>Eubacteriaceae</taxon>
        <taxon>Eubacterium</taxon>
    </lineage>
</organism>
<dbReference type="AlphaFoldDB" id="A0A1T4K5P5"/>
<sequence length="587" mass="66764">MKVRKILLGSMIIMSAFAGRNAYAKESGTNNTTNKNISIDSFGNDFSVLNDSSEVTTGENTGENTEVTYEEGTTEEPEPEVIIPERQFVENPNIKISGERSFIFIGDSYQYGVLGADRSYSWLDYLIRNHRNEIKDLYRNEVGGYGFAINGHKYITLLKQLEPVVKKPKAITDIVTISGYNDRCDIDLIYANMRSYVNYIRKTYPNARIWVFPVEWTETEGKMESIIKAQNEIIRSAKKLNILVCTDNNEVLKSGKFCSDGFHPNVDGQIALERLFVKALGFNAKKNSKSNPPNGLTYIERIDKNGLAYYIEGIFNGKYTGGSTYKGTQYYVINGLVDYSYTGVVKDKTSNKYICVVKGKVSKTATGLYKGTVNKKSGWWYCKNGSVNLKYTGLAKNENGWWYCKNGKVDFNYEGVAKNEYGWWYCKGGKVDFSYTGLGQNEYGWWYCKGGKVDFSYKGIAKNEYGWWYCKGGKVDFSYTGLGQNENGWWYCKGGKVDFNYTGIAKNENGWWYCRNGKLDFSYTGLGQNENGWWYCKNGKVDFSFVGPVKRESVWWYCIGGKVRFDFNGTIKYKGLPFKVSGGKIVF</sequence>
<dbReference type="Proteomes" id="UP000189857">
    <property type="component" value="Unassembled WGS sequence"/>
</dbReference>
<dbReference type="InterPro" id="IPR013830">
    <property type="entry name" value="SGNH_hydro"/>
</dbReference>
<evidence type="ECO:0000313" key="4">
    <source>
        <dbReference type="EMBL" id="SJZ37722.1"/>
    </source>
</evidence>
<dbReference type="OrthoDB" id="177750at2"/>
<dbReference type="InterPro" id="IPR048713">
    <property type="entry name" value="Choline_bind_rpt"/>
</dbReference>
<dbReference type="SUPFAM" id="SSF52266">
    <property type="entry name" value="SGNH hydrolase"/>
    <property type="match status" value="1"/>
</dbReference>
<feature type="signal peptide" evidence="2">
    <location>
        <begin position="1"/>
        <end position="24"/>
    </location>
</feature>
<dbReference type="CDD" id="cd00229">
    <property type="entry name" value="SGNH_hydrolase"/>
    <property type="match status" value="1"/>
</dbReference>
<feature type="compositionally biased region" description="Acidic residues" evidence="1">
    <location>
        <begin position="68"/>
        <end position="77"/>
    </location>
</feature>
<evidence type="ECO:0000259" key="3">
    <source>
        <dbReference type="Pfam" id="PF13472"/>
    </source>
</evidence>
<evidence type="ECO:0000256" key="2">
    <source>
        <dbReference type="SAM" id="SignalP"/>
    </source>
</evidence>
<keyword evidence="5" id="KW-1185">Reference proteome</keyword>
<feature type="compositionally biased region" description="Low complexity" evidence="1">
    <location>
        <begin position="54"/>
        <end position="67"/>
    </location>
</feature>
<name>A0A1T4K5P5_9FIRM</name>
<feature type="region of interest" description="Disordered" evidence="1">
    <location>
        <begin position="52"/>
        <end position="77"/>
    </location>
</feature>
<proteinExistence type="predicted"/>
<protein>
    <submittedName>
        <fullName evidence="4">Lysophospholipase L1</fullName>
    </submittedName>
</protein>
<evidence type="ECO:0000313" key="5">
    <source>
        <dbReference type="Proteomes" id="UP000189857"/>
    </source>
</evidence>
<gene>
    <name evidence="4" type="ORF">SAMN02745110_00179</name>
</gene>
<dbReference type="RefSeq" id="WP_078785859.1">
    <property type="nucleotide sequence ID" value="NZ_FMTO01000002.1"/>
</dbReference>
<feature type="chain" id="PRO_5010544113" evidence="2">
    <location>
        <begin position="25"/>
        <end position="587"/>
    </location>
</feature>
<evidence type="ECO:0000256" key="1">
    <source>
        <dbReference type="SAM" id="MobiDB-lite"/>
    </source>
</evidence>
<feature type="domain" description="SGNH hydrolase-type esterase" evidence="3">
    <location>
        <begin position="104"/>
        <end position="269"/>
    </location>
</feature>
<reference evidence="4 5" key="1">
    <citation type="submission" date="2017-02" db="EMBL/GenBank/DDBJ databases">
        <authorList>
            <person name="Peterson S.W."/>
        </authorList>
    </citation>
    <scope>NUCLEOTIDE SEQUENCE [LARGE SCALE GENOMIC DNA]</scope>
    <source>
        <strain evidence="4 5">ATCC 17233</strain>
    </source>
</reference>
<accession>A0A1T4K5P5</accession>
<dbReference type="Pfam" id="PF13472">
    <property type="entry name" value="Lipase_GDSL_2"/>
    <property type="match status" value="1"/>
</dbReference>
<dbReference type="Gene3D" id="3.40.50.1110">
    <property type="entry name" value="SGNH hydrolase"/>
    <property type="match status" value="1"/>
</dbReference>
<dbReference type="EMBL" id="FUXA01000003">
    <property type="protein sequence ID" value="SJZ37722.1"/>
    <property type="molecule type" value="Genomic_DNA"/>
</dbReference>
<dbReference type="Pfam" id="PF21540">
    <property type="entry name" value="Choline_bind_4"/>
    <property type="match status" value="8"/>
</dbReference>
<keyword evidence="2" id="KW-0732">Signal</keyword>
<dbReference type="InterPro" id="IPR036514">
    <property type="entry name" value="SGNH_hydro_sf"/>
</dbReference>